<keyword evidence="9" id="KW-0807">Transducer</keyword>
<dbReference type="Proteomes" id="UP000749559">
    <property type="component" value="Unassembled WGS sequence"/>
</dbReference>
<reference evidence="12" key="1">
    <citation type="submission" date="2022-03" db="EMBL/GenBank/DDBJ databases">
        <authorList>
            <person name="Martin C."/>
        </authorList>
    </citation>
    <scope>NUCLEOTIDE SEQUENCE</scope>
</reference>
<keyword evidence="3 11" id="KW-0812">Transmembrane</keyword>
<gene>
    <name evidence="12" type="ORF">OFUS_LOCUS10248</name>
</gene>
<dbReference type="PANTHER" id="PTHR11866:SF16">
    <property type="entry name" value="PROSTAGLANDIN E2 RECEPTOR EP4 SUBTYPE-LIKE PROTEIN"/>
    <property type="match status" value="1"/>
</dbReference>
<dbReference type="GO" id="GO:0004930">
    <property type="term" value="F:G protein-coupled receptor activity"/>
    <property type="evidence" value="ECO:0007669"/>
    <property type="project" value="UniProtKB-KW"/>
</dbReference>
<evidence type="ECO:0000256" key="11">
    <source>
        <dbReference type="SAM" id="Phobius"/>
    </source>
</evidence>
<organism evidence="12 13">
    <name type="scientific">Owenia fusiformis</name>
    <name type="common">Polychaete worm</name>
    <dbReference type="NCBI Taxonomy" id="6347"/>
    <lineage>
        <taxon>Eukaryota</taxon>
        <taxon>Metazoa</taxon>
        <taxon>Spiralia</taxon>
        <taxon>Lophotrochozoa</taxon>
        <taxon>Annelida</taxon>
        <taxon>Polychaeta</taxon>
        <taxon>Sedentaria</taxon>
        <taxon>Canalipalpata</taxon>
        <taxon>Sabellida</taxon>
        <taxon>Oweniida</taxon>
        <taxon>Oweniidae</taxon>
        <taxon>Owenia</taxon>
    </lineage>
</organism>
<evidence type="ECO:0000313" key="12">
    <source>
        <dbReference type="EMBL" id="CAH1783981.1"/>
    </source>
</evidence>
<keyword evidence="4 11" id="KW-1133">Transmembrane helix</keyword>
<dbReference type="InterPro" id="IPR000276">
    <property type="entry name" value="GPCR_Rhodpsn"/>
</dbReference>
<evidence type="ECO:0000256" key="6">
    <source>
        <dbReference type="ARBA" id="ARBA00023136"/>
    </source>
</evidence>
<dbReference type="PROSITE" id="PS50262">
    <property type="entry name" value="G_PROTEIN_RECEP_F1_2"/>
    <property type="match status" value="1"/>
</dbReference>
<dbReference type="GO" id="GO:0005886">
    <property type="term" value="C:plasma membrane"/>
    <property type="evidence" value="ECO:0007669"/>
    <property type="project" value="UniProtKB-SubCell"/>
</dbReference>
<dbReference type="EMBL" id="CAIIXF020000005">
    <property type="protein sequence ID" value="CAH1783981.1"/>
    <property type="molecule type" value="Genomic_DNA"/>
</dbReference>
<feature type="transmembrane region" description="Helical" evidence="11">
    <location>
        <begin position="63"/>
        <end position="85"/>
    </location>
</feature>
<evidence type="ECO:0000256" key="8">
    <source>
        <dbReference type="ARBA" id="ARBA00023180"/>
    </source>
</evidence>
<feature type="transmembrane region" description="Helical" evidence="11">
    <location>
        <begin position="222"/>
        <end position="249"/>
    </location>
</feature>
<protein>
    <submittedName>
        <fullName evidence="12">Uncharacterized protein</fullName>
    </submittedName>
</protein>
<proteinExistence type="predicted"/>
<evidence type="ECO:0000256" key="7">
    <source>
        <dbReference type="ARBA" id="ARBA00023170"/>
    </source>
</evidence>
<accession>A0A8J1T6G7</accession>
<feature type="transmembrane region" description="Helical" evidence="11">
    <location>
        <begin position="348"/>
        <end position="367"/>
    </location>
</feature>
<evidence type="ECO:0000256" key="9">
    <source>
        <dbReference type="ARBA" id="ARBA00023224"/>
    </source>
</evidence>
<keyword evidence="2" id="KW-1003">Cell membrane</keyword>
<evidence type="ECO:0000256" key="2">
    <source>
        <dbReference type="ARBA" id="ARBA00022475"/>
    </source>
</evidence>
<feature type="transmembrane region" description="Helical" evidence="11">
    <location>
        <begin position="179"/>
        <end position="202"/>
    </location>
</feature>
<dbReference type="SUPFAM" id="SSF81321">
    <property type="entry name" value="Family A G protein-coupled receptor-like"/>
    <property type="match status" value="1"/>
</dbReference>
<dbReference type="OrthoDB" id="5959154at2759"/>
<dbReference type="PANTHER" id="PTHR11866">
    <property type="entry name" value="G-PROTEIN COUPLED RECEPTOR FAMILY 1 MEMBER"/>
    <property type="match status" value="1"/>
</dbReference>
<dbReference type="GO" id="GO:0007189">
    <property type="term" value="P:adenylate cyclase-activating G protein-coupled receptor signaling pathway"/>
    <property type="evidence" value="ECO:0007669"/>
    <property type="project" value="TreeGrafter"/>
</dbReference>
<sequence length="499" mass="56137">MSTNSDESLIHNLTDEYQNMTGKCHNVTGNYHNVTGKCHNVTGNYHNVTLSDQNWDDSSMERAISLLVITLIIILANTLTLIVAHKLVKQGQKFTNLFIFALAWTDLLVAVLVLPFSLAGHFGVFIDHHNIICKFSFLVTNTLTQMSVFLIVAMSVERYMAFVHPLVHKVKFTLTKARWTIVLIFATCFTGSILPVFGIGELDNHGYVCMIKWDSASLAGKIVMYVLAGAGIAMITLVWILNILVIYHLNIKQSIPLNKNSLSTRIKSGTESSPKLRVKKTLNFRILIGKCRGNAKMREKSRKNKSEIKFAQITIVLAFFFSLCWLPYCIRSIMVQSGYPKDKFIDFIVTRLAACNSMINPIIYGALKVGYRRGYLYLLRLAVHYVLCKQTERPNEESFLQSRTRGTYHKQCYSVSQTPKLLHSQGGSQQNGGSTSSNLDSIHTRHSATPHRNSPTVNRLIRIVAKTELNSNSQDSIDKLQEHCGISTTDEPKEDVSIL</sequence>
<dbReference type="Pfam" id="PF00001">
    <property type="entry name" value="7tm_1"/>
    <property type="match status" value="1"/>
</dbReference>
<dbReference type="Gene3D" id="1.20.1070.10">
    <property type="entry name" value="Rhodopsin 7-helix transmembrane proteins"/>
    <property type="match status" value="1"/>
</dbReference>
<feature type="region of interest" description="Disordered" evidence="10">
    <location>
        <begin position="421"/>
        <end position="458"/>
    </location>
</feature>
<feature type="compositionally biased region" description="Low complexity" evidence="10">
    <location>
        <begin position="424"/>
        <end position="438"/>
    </location>
</feature>
<evidence type="ECO:0000313" key="13">
    <source>
        <dbReference type="Proteomes" id="UP000749559"/>
    </source>
</evidence>
<name>A0A8J1T6G7_OWEFU</name>
<evidence type="ECO:0000256" key="4">
    <source>
        <dbReference type="ARBA" id="ARBA00022989"/>
    </source>
</evidence>
<dbReference type="InterPro" id="IPR008365">
    <property type="entry name" value="Prostanoid_rcpt"/>
</dbReference>
<evidence type="ECO:0000256" key="5">
    <source>
        <dbReference type="ARBA" id="ARBA00023040"/>
    </source>
</evidence>
<keyword evidence="8" id="KW-0325">Glycoprotein</keyword>
<keyword evidence="7" id="KW-0675">Receptor</keyword>
<dbReference type="CDD" id="cd00637">
    <property type="entry name" value="7tm_classA_rhodopsin-like"/>
    <property type="match status" value="1"/>
</dbReference>
<feature type="transmembrane region" description="Helical" evidence="11">
    <location>
        <begin position="97"/>
        <end position="126"/>
    </location>
</feature>
<dbReference type="PRINTS" id="PR00237">
    <property type="entry name" value="GPCRRHODOPSN"/>
</dbReference>
<keyword evidence="13" id="KW-1185">Reference proteome</keyword>
<keyword evidence="5" id="KW-0297">G-protein coupled receptor</keyword>
<comment type="subcellular location">
    <subcellularLocation>
        <location evidence="1">Cell membrane</location>
        <topology evidence="1">Multi-pass membrane protein</topology>
    </subcellularLocation>
</comment>
<dbReference type="AlphaFoldDB" id="A0A8J1T6G7"/>
<dbReference type="InterPro" id="IPR017452">
    <property type="entry name" value="GPCR_Rhodpsn_7TM"/>
</dbReference>
<dbReference type="GO" id="GO:0007204">
    <property type="term" value="P:positive regulation of cytosolic calcium ion concentration"/>
    <property type="evidence" value="ECO:0007669"/>
    <property type="project" value="TreeGrafter"/>
</dbReference>
<evidence type="ECO:0000256" key="1">
    <source>
        <dbReference type="ARBA" id="ARBA00004651"/>
    </source>
</evidence>
<feature type="transmembrane region" description="Helical" evidence="11">
    <location>
        <begin position="310"/>
        <end position="328"/>
    </location>
</feature>
<comment type="caution">
    <text evidence="12">The sequence shown here is derived from an EMBL/GenBank/DDBJ whole genome shotgun (WGS) entry which is preliminary data.</text>
</comment>
<keyword evidence="6 11" id="KW-0472">Membrane</keyword>
<evidence type="ECO:0000256" key="3">
    <source>
        <dbReference type="ARBA" id="ARBA00022692"/>
    </source>
</evidence>
<evidence type="ECO:0000256" key="10">
    <source>
        <dbReference type="SAM" id="MobiDB-lite"/>
    </source>
</evidence>